<organism evidence="3 4">
    <name type="scientific">Streptomyces pactum</name>
    <dbReference type="NCBI Taxonomy" id="68249"/>
    <lineage>
        <taxon>Bacteria</taxon>
        <taxon>Bacillati</taxon>
        <taxon>Actinomycetota</taxon>
        <taxon>Actinomycetes</taxon>
        <taxon>Kitasatosporales</taxon>
        <taxon>Streptomycetaceae</taxon>
        <taxon>Streptomyces</taxon>
    </lineage>
</organism>
<name>A0ABS0NTS7_9ACTN</name>
<feature type="region of interest" description="Disordered" evidence="1">
    <location>
        <begin position="58"/>
        <end position="79"/>
    </location>
</feature>
<keyword evidence="2" id="KW-1133">Transmembrane helix</keyword>
<protein>
    <submittedName>
        <fullName evidence="3">Uncharacterized protein</fullName>
    </submittedName>
</protein>
<dbReference type="EMBL" id="JACYXC010000002">
    <property type="protein sequence ID" value="MBH5338601.1"/>
    <property type="molecule type" value="Genomic_DNA"/>
</dbReference>
<feature type="compositionally biased region" description="Low complexity" evidence="1">
    <location>
        <begin position="9"/>
        <end position="22"/>
    </location>
</feature>
<comment type="caution">
    <text evidence="3">The sequence shown here is derived from an EMBL/GenBank/DDBJ whole genome shotgun (WGS) entry which is preliminary data.</text>
</comment>
<accession>A0ABS0NTS7</accession>
<evidence type="ECO:0000313" key="3">
    <source>
        <dbReference type="EMBL" id="MBH5338601.1"/>
    </source>
</evidence>
<evidence type="ECO:0000313" key="4">
    <source>
        <dbReference type="Proteomes" id="UP000807371"/>
    </source>
</evidence>
<feature type="region of interest" description="Disordered" evidence="1">
    <location>
        <begin position="1"/>
        <end position="25"/>
    </location>
</feature>
<evidence type="ECO:0000256" key="2">
    <source>
        <dbReference type="SAM" id="Phobius"/>
    </source>
</evidence>
<gene>
    <name evidence="3" type="ORF">IHE55_28990</name>
</gene>
<reference evidence="3 4" key="1">
    <citation type="submission" date="2020-09" db="EMBL/GenBank/DDBJ databases">
        <title>Biosynthesis of the nuclear factor of activated T cells inhibitor NFAT-133 and its congeners in Streptomyces pactum.</title>
        <authorList>
            <person name="Zhou W."/>
            <person name="Posri P."/>
            <person name="Abugrain M.E."/>
            <person name="Weisberg A.J."/>
            <person name="Chang J.H."/>
            <person name="Mahmud T."/>
        </authorList>
    </citation>
    <scope>NUCLEOTIDE SEQUENCE [LARGE SCALE GENOMIC DNA]</scope>
    <source>
        <strain evidence="3 4">ATCC 27456</strain>
    </source>
</reference>
<dbReference type="Proteomes" id="UP000807371">
    <property type="component" value="Unassembled WGS sequence"/>
</dbReference>
<sequence>MTEDREIPNRPADAPAGAAPVPRQRGIRSNPWAAGLAGLLVGAALTGAVWLVVGGEGDDDDGPAATGPDRPPAAPRLPDKLGMYPRFGDAAGAVSHEGAERTARRVAEADERSATSLSAAYGGAPAAVQTYTDQEMTGQLMLTAVRAGSPEPFAPYEDAAALGLAEPTREVVRVGEVACVVHNQPVPARRKPGPETVNVEFCQRTEDGLTVQVRGVTAEVRTRPEDVAALVEEAWSALD</sequence>
<keyword evidence="4" id="KW-1185">Reference proteome</keyword>
<dbReference type="RefSeq" id="WP_197992395.1">
    <property type="nucleotide sequence ID" value="NZ_JACYXC010000002.1"/>
</dbReference>
<keyword evidence="2" id="KW-0472">Membrane</keyword>
<keyword evidence="2" id="KW-0812">Transmembrane</keyword>
<proteinExistence type="predicted"/>
<feature type="transmembrane region" description="Helical" evidence="2">
    <location>
        <begin position="32"/>
        <end position="53"/>
    </location>
</feature>
<evidence type="ECO:0000256" key="1">
    <source>
        <dbReference type="SAM" id="MobiDB-lite"/>
    </source>
</evidence>